<evidence type="ECO:0000256" key="11">
    <source>
        <dbReference type="SAM" id="MobiDB-lite"/>
    </source>
</evidence>
<feature type="transmembrane region" description="Helical" evidence="12">
    <location>
        <begin position="158"/>
        <end position="179"/>
    </location>
</feature>
<protein>
    <submittedName>
        <fullName evidence="15">Thiol reductant ABC exporter subunit CydC</fullName>
    </submittedName>
</protein>
<keyword evidence="3" id="KW-1003">Cell membrane</keyword>
<dbReference type="Pfam" id="PF00005">
    <property type="entry name" value="ABC_tran"/>
    <property type="match status" value="1"/>
</dbReference>
<evidence type="ECO:0000256" key="8">
    <source>
        <dbReference type="ARBA" id="ARBA00022989"/>
    </source>
</evidence>
<dbReference type="GO" id="GO:0034775">
    <property type="term" value="P:glutathione transmembrane transport"/>
    <property type="evidence" value="ECO:0007669"/>
    <property type="project" value="InterPro"/>
</dbReference>
<accession>A0A1X2LW89</accession>
<keyword evidence="8 12" id="KW-1133">Transmembrane helix</keyword>
<feature type="domain" description="ABC transmembrane type-1" evidence="14">
    <location>
        <begin position="45"/>
        <end position="325"/>
    </location>
</feature>
<dbReference type="PROSITE" id="PS50929">
    <property type="entry name" value="ABC_TM1F"/>
    <property type="match status" value="1"/>
</dbReference>
<dbReference type="InterPro" id="IPR003593">
    <property type="entry name" value="AAA+_ATPase"/>
</dbReference>
<dbReference type="Gene3D" id="3.40.50.300">
    <property type="entry name" value="P-loop containing nucleotide triphosphate hydrolases"/>
    <property type="match status" value="1"/>
</dbReference>
<feature type="transmembrane region" description="Helical" evidence="12">
    <location>
        <begin position="185"/>
        <end position="202"/>
    </location>
</feature>
<evidence type="ECO:0000256" key="3">
    <source>
        <dbReference type="ARBA" id="ARBA00022519"/>
    </source>
</evidence>
<dbReference type="EMBL" id="NCXP01000008">
    <property type="protein sequence ID" value="OSC41288.1"/>
    <property type="molecule type" value="Genomic_DNA"/>
</dbReference>
<dbReference type="InterPro" id="IPR027417">
    <property type="entry name" value="P-loop_NTPase"/>
</dbReference>
<evidence type="ECO:0000313" key="15">
    <source>
        <dbReference type="EMBL" id="OSC41288.1"/>
    </source>
</evidence>
<comment type="caution">
    <text evidence="15">The sequence shown here is derived from an EMBL/GenBank/DDBJ whole genome shotgun (WGS) entry which is preliminary data.</text>
</comment>
<evidence type="ECO:0000259" key="14">
    <source>
        <dbReference type="PROSITE" id="PS50929"/>
    </source>
</evidence>
<feature type="transmembrane region" description="Helical" evidence="12">
    <location>
        <begin position="273"/>
        <end position="294"/>
    </location>
</feature>
<keyword evidence="9 12" id="KW-0472">Membrane</keyword>
<evidence type="ECO:0000256" key="4">
    <source>
        <dbReference type="ARBA" id="ARBA00022692"/>
    </source>
</evidence>
<evidence type="ECO:0000259" key="13">
    <source>
        <dbReference type="PROSITE" id="PS50893"/>
    </source>
</evidence>
<dbReference type="PANTHER" id="PTHR24221:SF654">
    <property type="entry name" value="ATP-BINDING CASSETTE SUB-FAMILY B MEMBER 6"/>
    <property type="match status" value="1"/>
</dbReference>
<dbReference type="PROSITE" id="PS50893">
    <property type="entry name" value="ABC_TRANSPORTER_2"/>
    <property type="match status" value="1"/>
</dbReference>
<dbReference type="RefSeq" id="WP_085324773.1">
    <property type="nucleotide sequence ID" value="NZ_NCXP01000008.1"/>
</dbReference>
<evidence type="ECO:0000256" key="12">
    <source>
        <dbReference type="SAM" id="Phobius"/>
    </source>
</evidence>
<dbReference type="STRING" id="1430326.B8W66_09440"/>
<dbReference type="SUPFAM" id="SSF52540">
    <property type="entry name" value="P-loop containing nucleoside triphosphate hydrolases"/>
    <property type="match status" value="1"/>
</dbReference>
<sequence length="592" mass="61367">MKPVPRRSDPTATTSAAEPGAAGRRQRVLPTAAGLLRPRLPRISAAIALGVLSLGSALALAGVSAWLITRAWQMPPVLDLSVAVVAVRTFAISRGVLHYCERLATHDTALRAAGRARTLIYQRLAHGPAEAAVRPRSGDLVACVGADVDELANMLVRALVPMAVAGVLAVAATTVVAAISLPAAAVLAVCLLVAGVVAPRFAGRAAATQEAIARQHHSERDTSAMIALEHAAELRIAGALRDVIAESQRRQHAWGDALDAAARPAAVAAAMPTAAIGVSVLGAVVAGIGMAPAVTPTTLAVLMLLPLSAFEATVQLPAAAVQLTRSRIAARRLLDLTPSMGPQATESTLSAPLPVGTGRLTADFYSGHQAAQSIRVTIDLPPGARLAVTGASGSGKTTLLMTLAGLLPPAHGRVLLDEVDLSDFDIDVLPSAVSFFAEDAHIFATTVRDNLLTARGDCPDDELTEALDRVGLSGWLASLPEGLSTVLTGGAQAVSAGQRRRLLLARAVLSPARIVLLDEPSEHLDAPAADLVLRDLLAPDSRLMTAQRTVVVATHQLPTDIECAELSIGTAQRCRRRGMNSRDNKTNANGMT</sequence>
<dbReference type="PANTHER" id="PTHR24221">
    <property type="entry name" value="ATP-BINDING CASSETTE SUB-FAMILY B"/>
    <property type="match status" value="1"/>
</dbReference>
<dbReference type="PROSITE" id="PS00211">
    <property type="entry name" value="ABC_TRANSPORTER_1"/>
    <property type="match status" value="1"/>
</dbReference>
<dbReference type="InterPro" id="IPR017871">
    <property type="entry name" value="ABC_transporter-like_CS"/>
</dbReference>
<dbReference type="OrthoDB" id="3237158at2"/>
<keyword evidence="3" id="KW-0997">Cell inner membrane</keyword>
<evidence type="ECO:0000256" key="6">
    <source>
        <dbReference type="ARBA" id="ARBA00022840"/>
    </source>
</evidence>
<gene>
    <name evidence="15" type="ORF">B8W66_09440</name>
</gene>
<proteinExistence type="inferred from homology"/>
<evidence type="ECO:0000256" key="1">
    <source>
        <dbReference type="ARBA" id="ARBA00004429"/>
    </source>
</evidence>
<dbReference type="InterPro" id="IPR036640">
    <property type="entry name" value="ABC1_TM_sf"/>
</dbReference>
<comment type="similarity">
    <text evidence="10">Belongs to the ABC transporter superfamily. Siderophore-Fe(3+) uptake transporter (SIUT) (TC 3.A.1.21) family.</text>
</comment>
<dbReference type="Proteomes" id="UP000193247">
    <property type="component" value="Unassembled WGS sequence"/>
</dbReference>
<dbReference type="GO" id="GO:0016887">
    <property type="term" value="F:ATP hydrolysis activity"/>
    <property type="evidence" value="ECO:0007669"/>
    <property type="project" value="InterPro"/>
</dbReference>
<feature type="region of interest" description="Disordered" evidence="11">
    <location>
        <begin position="1"/>
        <end position="23"/>
    </location>
</feature>
<dbReference type="Gene3D" id="1.20.1560.10">
    <property type="entry name" value="ABC transporter type 1, transmembrane domain"/>
    <property type="match status" value="1"/>
</dbReference>
<keyword evidence="7" id="KW-1278">Translocase</keyword>
<name>A0A1X2LW89_9MYCO</name>
<dbReference type="InterPro" id="IPR014223">
    <property type="entry name" value="ABC_CydC/D"/>
</dbReference>
<evidence type="ECO:0000256" key="9">
    <source>
        <dbReference type="ARBA" id="ARBA00023136"/>
    </source>
</evidence>
<keyword evidence="6" id="KW-0067">ATP-binding</keyword>
<evidence type="ECO:0000256" key="7">
    <source>
        <dbReference type="ARBA" id="ARBA00022967"/>
    </source>
</evidence>
<feature type="transmembrane region" description="Helical" evidence="12">
    <location>
        <begin position="45"/>
        <end position="68"/>
    </location>
</feature>
<evidence type="ECO:0000256" key="5">
    <source>
        <dbReference type="ARBA" id="ARBA00022741"/>
    </source>
</evidence>
<dbReference type="InterPro" id="IPR003439">
    <property type="entry name" value="ABC_transporter-like_ATP-bd"/>
</dbReference>
<dbReference type="GO" id="GO:0140359">
    <property type="term" value="F:ABC-type transporter activity"/>
    <property type="evidence" value="ECO:0007669"/>
    <property type="project" value="InterPro"/>
</dbReference>
<dbReference type="InterPro" id="IPR039421">
    <property type="entry name" value="Type_1_exporter"/>
</dbReference>
<evidence type="ECO:0000256" key="2">
    <source>
        <dbReference type="ARBA" id="ARBA00022448"/>
    </source>
</evidence>
<evidence type="ECO:0000313" key="16">
    <source>
        <dbReference type="Proteomes" id="UP000193247"/>
    </source>
</evidence>
<dbReference type="GO" id="GO:0034040">
    <property type="term" value="F:ATPase-coupled lipid transmembrane transporter activity"/>
    <property type="evidence" value="ECO:0007669"/>
    <property type="project" value="TreeGrafter"/>
</dbReference>
<dbReference type="GO" id="GO:0005886">
    <property type="term" value="C:plasma membrane"/>
    <property type="evidence" value="ECO:0007669"/>
    <property type="project" value="UniProtKB-SubCell"/>
</dbReference>
<dbReference type="AlphaFoldDB" id="A0A1X2LW89"/>
<feature type="domain" description="ABC transporter" evidence="13">
    <location>
        <begin position="358"/>
        <end position="591"/>
    </location>
</feature>
<dbReference type="SUPFAM" id="SSF90123">
    <property type="entry name" value="ABC transporter transmembrane region"/>
    <property type="match status" value="1"/>
</dbReference>
<dbReference type="SMART" id="SM00382">
    <property type="entry name" value="AAA"/>
    <property type="match status" value="1"/>
</dbReference>
<keyword evidence="2" id="KW-0813">Transport</keyword>
<keyword evidence="4 12" id="KW-0812">Transmembrane</keyword>
<reference evidence="15 16" key="1">
    <citation type="submission" date="2017-04" db="EMBL/GenBank/DDBJ databases">
        <title>The new phylogeny of genus Mycobacterium.</title>
        <authorList>
            <person name="Tortoli E."/>
            <person name="Trovato A."/>
            <person name="Cirillo D.M."/>
        </authorList>
    </citation>
    <scope>NUCLEOTIDE SEQUENCE [LARGE SCALE GENOMIC DNA]</scope>
    <source>
        <strain evidence="15 16">TBL 1200985</strain>
    </source>
</reference>
<evidence type="ECO:0000256" key="10">
    <source>
        <dbReference type="ARBA" id="ARBA00023455"/>
    </source>
</evidence>
<keyword evidence="16" id="KW-1185">Reference proteome</keyword>
<dbReference type="InterPro" id="IPR011527">
    <property type="entry name" value="ABC1_TM_dom"/>
</dbReference>
<comment type="subcellular location">
    <subcellularLocation>
        <location evidence="1">Cell inner membrane</location>
        <topology evidence="1">Multi-pass membrane protein</topology>
    </subcellularLocation>
</comment>
<dbReference type="GO" id="GO:0045454">
    <property type="term" value="P:cell redox homeostasis"/>
    <property type="evidence" value="ECO:0007669"/>
    <property type="project" value="InterPro"/>
</dbReference>
<keyword evidence="5" id="KW-0547">Nucleotide-binding</keyword>
<dbReference type="GO" id="GO:0005524">
    <property type="term" value="F:ATP binding"/>
    <property type="evidence" value="ECO:0007669"/>
    <property type="project" value="UniProtKB-KW"/>
</dbReference>
<dbReference type="NCBIfam" id="TIGR02868">
    <property type="entry name" value="CydC"/>
    <property type="match status" value="1"/>
</dbReference>
<organism evidence="15 16">
    <name type="scientific">Mycobacterium decipiens</name>
    <dbReference type="NCBI Taxonomy" id="1430326"/>
    <lineage>
        <taxon>Bacteria</taxon>
        <taxon>Bacillati</taxon>
        <taxon>Actinomycetota</taxon>
        <taxon>Actinomycetes</taxon>
        <taxon>Mycobacteriales</taxon>
        <taxon>Mycobacteriaceae</taxon>
        <taxon>Mycobacterium</taxon>
    </lineage>
</organism>